<accession>A0A226ECG0</accession>
<keyword evidence="1" id="KW-1133">Transmembrane helix</keyword>
<dbReference type="Proteomes" id="UP000198287">
    <property type="component" value="Unassembled WGS sequence"/>
</dbReference>
<feature type="transmembrane region" description="Helical" evidence="1">
    <location>
        <begin position="87"/>
        <end position="114"/>
    </location>
</feature>
<proteinExistence type="predicted"/>
<keyword evidence="1" id="KW-0472">Membrane</keyword>
<evidence type="ECO:0000256" key="1">
    <source>
        <dbReference type="SAM" id="Phobius"/>
    </source>
</evidence>
<protein>
    <submittedName>
        <fullName evidence="2">Uncharacterized protein</fullName>
    </submittedName>
</protein>
<comment type="caution">
    <text evidence="2">The sequence shown here is derived from an EMBL/GenBank/DDBJ whole genome shotgun (WGS) entry which is preliminary data.</text>
</comment>
<feature type="transmembrane region" description="Helical" evidence="1">
    <location>
        <begin position="54"/>
        <end position="75"/>
    </location>
</feature>
<dbReference type="EMBL" id="LNIX01000005">
    <property type="protein sequence ID" value="OXA54888.1"/>
    <property type="molecule type" value="Genomic_DNA"/>
</dbReference>
<keyword evidence="3" id="KW-1185">Reference proteome</keyword>
<name>A0A226ECG0_FOLCA</name>
<evidence type="ECO:0000313" key="3">
    <source>
        <dbReference type="Proteomes" id="UP000198287"/>
    </source>
</evidence>
<gene>
    <name evidence="2" type="ORF">Fcan01_10116</name>
</gene>
<feature type="transmembrane region" description="Helical" evidence="1">
    <location>
        <begin position="219"/>
        <end position="244"/>
    </location>
</feature>
<evidence type="ECO:0000313" key="2">
    <source>
        <dbReference type="EMBL" id="OXA54888.1"/>
    </source>
</evidence>
<organism evidence="2 3">
    <name type="scientific">Folsomia candida</name>
    <name type="common">Springtail</name>
    <dbReference type="NCBI Taxonomy" id="158441"/>
    <lineage>
        <taxon>Eukaryota</taxon>
        <taxon>Metazoa</taxon>
        <taxon>Ecdysozoa</taxon>
        <taxon>Arthropoda</taxon>
        <taxon>Hexapoda</taxon>
        <taxon>Collembola</taxon>
        <taxon>Entomobryomorpha</taxon>
        <taxon>Isotomoidea</taxon>
        <taxon>Isotomidae</taxon>
        <taxon>Proisotominae</taxon>
        <taxon>Folsomia</taxon>
    </lineage>
</organism>
<keyword evidence="1" id="KW-0812">Transmembrane</keyword>
<reference evidence="2 3" key="1">
    <citation type="submission" date="2015-12" db="EMBL/GenBank/DDBJ databases">
        <title>The genome of Folsomia candida.</title>
        <authorList>
            <person name="Faddeeva A."/>
            <person name="Derks M.F."/>
            <person name="Anvar Y."/>
            <person name="Smit S."/>
            <person name="Van Straalen N."/>
            <person name="Roelofs D."/>
        </authorList>
    </citation>
    <scope>NUCLEOTIDE SEQUENCE [LARGE SCALE GENOMIC DNA]</scope>
    <source>
        <strain evidence="2 3">VU population</strain>
        <tissue evidence="2">Whole body</tissue>
    </source>
</reference>
<feature type="transmembrane region" description="Helical" evidence="1">
    <location>
        <begin position="155"/>
        <end position="175"/>
    </location>
</feature>
<sequence length="259" mass="29764">MNKNSKQKKFPLLSIQILDVYSSTYDKPYFERRPLAWDSDKKHLIHKVSGSCKFYWFNVCIVVMVMNLALAAVLLRRQYLYGSNTAWMVSFFPVLGSLIVSAIFLTVMTSSYWASELVELVANLVSLERRLLNESLPHVRKAIPQYNILITMWKLQYHLIYLSGFYSALGMMVDLCPHSIMIREYLGIYLTKNGILRWTVRGVSFITMTVGLLESSQMVMLTASISGAIFLTWERITILVANLATTTPRQFKNVASNYR</sequence>
<dbReference type="AlphaFoldDB" id="A0A226ECG0"/>